<proteinExistence type="predicted"/>
<dbReference type="AlphaFoldDB" id="A0A914DPK6"/>
<feature type="domain" description="C-type lectin" evidence="2">
    <location>
        <begin position="38"/>
        <end position="109"/>
    </location>
</feature>
<accession>A0A914DPK6</accession>
<evidence type="ECO:0000313" key="4">
    <source>
        <dbReference type="WBParaSite" id="ACRNAN_scaffold313.g25929.t1"/>
    </source>
</evidence>
<dbReference type="InterPro" id="IPR016187">
    <property type="entry name" value="CTDL_fold"/>
</dbReference>
<evidence type="ECO:0000313" key="3">
    <source>
        <dbReference type="Proteomes" id="UP000887540"/>
    </source>
</evidence>
<dbReference type="InterPro" id="IPR016186">
    <property type="entry name" value="C-type_lectin-like/link_sf"/>
</dbReference>
<name>A0A914DPK6_9BILA</name>
<feature type="chain" id="PRO_5036857573" evidence="1">
    <location>
        <begin position="21"/>
        <end position="134"/>
    </location>
</feature>
<evidence type="ECO:0000259" key="2">
    <source>
        <dbReference type="PROSITE" id="PS50041"/>
    </source>
</evidence>
<dbReference type="WBParaSite" id="ACRNAN_scaffold313.g25929.t1">
    <property type="protein sequence ID" value="ACRNAN_scaffold313.g25929.t1"/>
    <property type="gene ID" value="ACRNAN_scaffold313.g25929"/>
</dbReference>
<dbReference type="Proteomes" id="UP000887540">
    <property type="component" value="Unplaced"/>
</dbReference>
<dbReference type="Gene3D" id="3.10.100.10">
    <property type="entry name" value="Mannose-Binding Protein A, subunit A"/>
    <property type="match status" value="1"/>
</dbReference>
<organism evidence="3 4">
    <name type="scientific">Acrobeloides nanus</name>
    <dbReference type="NCBI Taxonomy" id="290746"/>
    <lineage>
        <taxon>Eukaryota</taxon>
        <taxon>Metazoa</taxon>
        <taxon>Ecdysozoa</taxon>
        <taxon>Nematoda</taxon>
        <taxon>Chromadorea</taxon>
        <taxon>Rhabditida</taxon>
        <taxon>Tylenchina</taxon>
        <taxon>Cephalobomorpha</taxon>
        <taxon>Cephaloboidea</taxon>
        <taxon>Cephalobidae</taxon>
        <taxon>Acrobeloides</taxon>
    </lineage>
</organism>
<keyword evidence="1" id="KW-0732">Signal</keyword>
<protein>
    <submittedName>
        <fullName evidence="4">C-type lectin domain-containing protein</fullName>
    </submittedName>
</protein>
<dbReference type="PROSITE" id="PS50041">
    <property type="entry name" value="C_TYPE_LECTIN_2"/>
    <property type="match status" value="1"/>
</dbReference>
<reference evidence="4" key="1">
    <citation type="submission" date="2022-11" db="UniProtKB">
        <authorList>
            <consortium name="WormBaseParasite"/>
        </authorList>
    </citation>
    <scope>IDENTIFICATION</scope>
</reference>
<dbReference type="SUPFAM" id="SSF56436">
    <property type="entry name" value="C-type lectin-like"/>
    <property type="match status" value="1"/>
</dbReference>
<evidence type="ECO:0000256" key="1">
    <source>
        <dbReference type="SAM" id="SignalP"/>
    </source>
</evidence>
<dbReference type="CDD" id="cd00037">
    <property type="entry name" value="CLECT"/>
    <property type="match status" value="1"/>
</dbReference>
<keyword evidence="3" id="KW-1185">Reference proteome</keyword>
<dbReference type="InterPro" id="IPR001304">
    <property type="entry name" value="C-type_lectin-like"/>
</dbReference>
<feature type="signal peptide" evidence="1">
    <location>
        <begin position="1"/>
        <end position="20"/>
    </location>
</feature>
<sequence length="134" mass="15117">MLDLSLAIFIFGLTVPFSLSSPIANTACPKGAVQSTVNSSICYLYVNQTLLEDDAENFCAQSYTGGHVASITNAYENAFIFNYIKNLTTDDVWLGAFSVSYYEDLNFEWLMTMIYPFLYHLKMENGQAGRRKIF</sequence>